<dbReference type="InterPro" id="IPR013538">
    <property type="entry name" value="ASHA1/2-like_C"/>
</dbReference>
<comment type="caution">
    <text evidence="3">The sequence shown here is derived from an EMBL/GenBank/DDBJ whole genome shotgun (WGS) entry which is preliminary data.</text>
</comment>
<name>A0A7W6FK48_9HYPH</name>
<dbReference type="AlphaFoldDB" id="A0A7W6FK48"/>
<evidence type="ECO:0000313" key="4">
    <source>
        <dbReference type="Proteomes" id="UP000545490"/>
    </source>
</evidence>
<dbReference type="Pfam" id="PF08327">
    <property type="entry name" value="AHSA1"/>
    <property type="match status" value="1"/>
</dbReference>
<dbReference type="Gene3D" id="3.30.530.20">
    <property type="match status" value="1"/>
</dbReference>
<evidence type="ECO:0000256" key="1">
    <source>
        <dbReference type="ARBA" id="ARBA00006817"/>
    </source>
</evidence>
<dbReference type="EMBL" id="JACIDG010000009">
    <property type="protein sequence ID" value="MBB3916519.1"/>
    <property type="molecule type" value="Genomic_DNA"/>
</dbReference>
<accession>A0A7W6FK48</accession>
<feature type="domain" description="Activator of Hsp90 ATPase homologue 1/2-like C-terminal" evidence="2">
    <location>
        <begin position="1"/>
        <end position="46"/>
    </location>
</feature>
<dbReference type="Proteomes" id="UP000545490">
    <property type="component" value="Unassembled WGS sequence"/>
</dbReference>
<gene>
    <name evidence="3" type="ORF">GGQ65_003821</name>
</gene>
<organism evidence="3 4">
    <name type="scientific">Rhizobium fabae</name>
    <dbReference type="NCBI Taxonomy" id="573179"/>
    <lineage>
        <taxon>Bacteria</taxon>
        <taxon>Pseudomonadati</taxon>
        <taxon>Pseudomonadota</taxon>
        <taxon>Alphaproteobacteria</taxon>
        <taxon>Hyphomicrobiales</taxon>
        <taxon>Rhizobiaceae</taxon>
        <taxon>Rhizobium/Agrobacterium group</taxon>
        <taxon>Rhizobium</taxon>
    </lineage>
</organism>
<evidence type="ECO:0000313" key="3">
    <source>
        <dbReference type="EMBL" id="MBB3916519.1"/>
    </source>
</evidence>
<dbReference type="SUPFAM" id="SSF55961">
    <property type="entry name" value="Bet v1-like"/>
    <property type="match status" value="1"/>
</dbReference>
<sequence>MTIELAESGEGTRLVFRKRELPSDTEFKLQSEGWVEALEKVAAYAEAQAKGSM</sequence>
<evidence type="ECO:0000259" key="2">
    <source>
        <dbReference type="Pfam" id="PF08327"/>
    </source>
</evidence>
<reference evidence="3 4" key="1">
    <citation type="submission" date="2020-08" db="EMBL/GenBank/DDBJ databases">
        <title>Genomic Encyclopedia of Type Strains, Phase IV (KMG-IV): sequencing the most valuable type-strain genomes for metagenomic binning, comparative biology and taxonomic classification.</title>
        <authorList>
            <person name="Goeker M."/>
        </authorList>
    </citation>
    <scope>NUCLEOTIDE SEQUENCE [LARGE SCALE GENOMIC DNA]</scope>
    <source>
        <strain evidence="3 4">DSM 19331</strain>
    </source>
</reference>
<protein>
    <submittedName>
        <fullName evidence="3">Uncharacterized protein YndB with AHSA1/START domain</fullName>
    </submittedName>
</protein>
<proteinExistence type="inferred from homology"/>
<comment type="similarity">
    <text evidence="1">Belongs to the AHA1 family.</text>
</comment>
<dbReference type="InterPro" id="IPR023393">
    <property type="entry name" value="START-like_dom_sf"/>
</dbReference>